<dbReference type="Pfam" id="PF12551">
    <property type="entry name" value="PHBC_N"/>
    <property type="match status" value="1"/>
</dbReference>
<keyword evidence="1" id="KW-0808">Transferase</keyword>
<dbReference type="PANTHER" id="PTHR36837">
    <property type="entry name" value="POLY(3-HYDROXYALKANOATE) POLYMERASE SUBUNIT PHAC"/>
    <property type="match status" value="1"/>
</dbReference>
<dbReference type="Gene3D" id="3.40.50.1820">
    <property type="entry name" value="alpha/beta hydrolase"/>
    <property type="match status" value="1"/>
</dbReference>
<evidence type="ECO:0000259" key="3">
    <source>
        <dbReference type="Pfam" id="PF07167"/>
    </source>
</evidence>
<gene>
    <name evidence="5" type="ORF">SAMN06295970_11116</name>
</gene>
<evidence type="ECO:0000259" key="4">
    <source>
        <dbReference type="Pfam" id="PF12551"/>
    </source>
</evidence>
<feature type="domain" description="Poly-beta-hydroxybutyrate polymerase N-terminal" evidence="4">
    <location>
        <begin position="37"/>
        <end position="75"/>
    </location>
</feature>
<feature type="domain" description="Poly-beta-hydroxybutyrate polymerase N-terminal" evidence="3">
    <location>
        <begin position="115"/>
        <end position="284"/>
    </location>
</feature>
<reference evidence="5 6" key="1">
    <citation type="submission" date="2017-05" db="EMBL/GenBank/DDBJ databases">
        <authorList>
            <person name="Varghese N."/>
            <person name="Submissions S."/>
        </authorList>
    </citation>
    <scope>NUCLEOTIDE SEQUENCE [LARGE SCALE GENOMIC DNA]</scope>
    <source>
        <strain evidence="5 6">DSM 26001</strain>
    </source>
</reference>
<dbReference type="InterPro" id="IPR022211">
    <property type="entry name" value="PHBC_N"/>
</dbReference>
<evidence type="ECO:0000313" key="6">
    <source>
        <dbReference type="Proteomes" id="UP001158049"/>
    </source>
</evidence>
<dbReference type="InterPro" id="IPR029058">
    <property type="entry name" value="AB_hydrolase_fold"/>
</dbReference>
<dbReference type="EMBL" id="FXUL01000011">
    <property type="protein sequence ID" value="SMP65606.1"/>
    <property type="molecule type" value="Genomic_DNA"/>
</dbReference>
<proteinExistence type="predicted"/>
<protein>
    <submittedName>
        <fullName evidence="5">Polyhydroxyalkanoate synthase</fullName>
    </submittedName>
</protein>
<name>A0ABY1QAH4_9BURK</name>
<dbReference type="Proteomes" id="UP001158049">
    <property type="component" value="Unassembled WGS sequence"/>
</dbReference>
<dbReference type="InterPro" id="IPR010941">
    <property type="entry name" value="PhaC_N"/>
</dbReference>
<sequence length="600" mass="66580">MNDVAPLPLHQLPERKASAWLGAPSHAAPGQQPAGADIDRLMHAWIARFSSHVSPTSLILAFIDWALHLQVSPSKQQELLAELGNRWLRLGLYALSAPHAPGQAPCAPLVAPLPQDRRFDDPGWQQWPFNVYSQNFLLAQQWWHRATFGVRGVAPHHEDVVTFTVRQLLDMAAPSNFIATSPVLLRHTLQTGGANVAQGAVQLVADWLHYLKGQRPPASDMFRPGREVAVTPGKVVLRNRLMELIQYAPATPQVHALPMLVVPAWIMKYYILDLSPENSLVRYLVGQGHTVFMISWKNPGAAERDFGMEDYRKLGVMAALGAIGEITGADRVNAVGYCLGGTLLSIAAAAMAREQDDRLASLSLFATQVDFKDPGELSLFIDESQVAMLEASMWQQGYLDTTQMAGAFQLLRSNDLIWSRLLNQYLLGQPDIQNDLMAWNADATRMPYRMHSEYLHHLFLENDLAEGAYLIDGVPIALTDIRAPIFAVGTLTDHVAPWRSAYKIHLLTDTEVTFLLTNGGHNAGVVSPPGKANRRYQISTRSHHAPYIDPETWLESMPVHQGSWWPVWERWLAVRAGEMVAPPAMGKALCDAPGSYVLER</sequence>
<organism evidence="5 6">
    <name type="scientific">Noviherbaspirillum suwonense</name>
    <dbReference type="NCBI Taxonomy" id="1224511"/>
    <lineage>
        <taxon>Bacteria</taxon>
        <taxon>Pseudomonadati</taxon>
        <taxon>Pseudomonadota</taxon>
        <taxon>Betaproteobacteria</taxon>
        <taxon>Burkholderiales</taxon>
        <taxon>Oxalobacteraceae</taxon>
        <taxon>Noviherbaspirillum</taxon>
    </lineage>
</organism>
<dbReference type="PANTHER" id="PTHR36837:SF5">
    <property type="entry name" value="POLY-3-HYDROXYBUTYRATE SYNTHASE"/>
    <property type="match status" value="1"/>
</dbReference>
<accession>A0ABY1QAH4</accession>
<dbReference type="SUPFAM" id="SSF53474">
    <property type="entry name" value="alpha/beta-Hydrolases"/>
    <property type="match status" value="1"/>
</dbReference>
<dbReference type="Pfam" id="PF07167">
    <property type="entry name" value="PhaC_N"/>
    <property type="match status" value="1"/>
</dbReference>
<dbReference type="InterPro" id="IPR051321">
    <property type="entry name" value="PHA/PHB_synthase"/>
</dbReference>
<comment type="caution">
    <text evidence="5">The sequence shown here is derived from an EMBL/GenBank/DDBJ whole genome shotgun (WGS) entry which is preliminary data.</text>
</comment>
<keyword evidence="2" id="KW-0012">Acyltransferase</keyword>
<dbReference type="RefSeq" id="WP_283443054.1">
    <property type="nucleotide sequence ID" value="NZ_FXUL01000011.1"/>
</dbReference>
<evidence type="ECO:0000256" key="1">
    <source>
        <dbReference type="ARBA" id="ARBA00022679"/>
    </source>
</evidence>
<evidence type="ECO:0000313" key="5">
    <source>
        <dbReference type="EMBL" id="SMP65606.1"/>
    </source>
</evidence>
<keyword evidence="6" id="KW-1185">Reference proteome</keyword>
<evidence type="ECO:0000256" key="2">
    <source>
        <dbReference type="ARBA" id="ARBA00023315"/>
    </source>
</evidence>